<feature type="compositionally biased region" description="Basic and acidic residues" evidence="2">
    <location>
        <begin position="74"/>
        <end position="86"/>
    </location>
</feature>
<dbReference type="GeneID" id="19275812"/>
<dbReference type="HOGENOM" id="CLU_357192_0_0_1"/>
<dbReference type="RefSeq" id="XP_007837571.1">
    <property type="nucleotide sequence ID" value="XM_007839380.1"/>
</dbReference>
<reference evidence="4" key="1">
    <citation type="journal article" date="2015" name="BMC Genomics">
        <title>Genomic and transcriptomic analysis of the endophytic fungus Pestalotiopsis fici reveals its lifestyle and high potential for synthesis of natural products.</title>
        <authorList>
            <person name="Wang X."/>
            <person name="Zhang X."/>
            <person name="Liu L."/>
            <person name="Xiang M."/>
            <person name="Wang W."/>
            <person name="Sun X."/>
            <person name="Che Y."/>
            <person name="Guo L."/>
            <person name="Liu G."/>
            <person name="Guo L."/>
            <person name="Wang C."/>
            <person name="Yin W.B."/>
            <person name="Stadler M."/>
            <person name="Zhang X."/>
            <person name="Liu X."/>
        </authorList>
    </citation>
    <scope>NUCLEOTIDE SEQUENCE [LARGE SCALE GENOMIC DNA]</scope>
    <source>
        <strain evidence="4">W106-1 / CGMCC3.15140</strain>
    </source>
</reference>
<evidence type="ECO:0000256" key="2">
    <source>
        <dbReference type="SAM" id="MobiDB-lite"/>
    </source>
</evidence>
<accession>W3WST9</accession>
<feature type="compositionally biased region" description="Polar residues" evidence="2">
    <location>
        <begin position="151"/>
        <end position="178"/>
    </location>
</feature>
<feature type="compositionally biased region" description="Low complexity" evidence="2">
    <location>
        <begin position="130"/>
        <end position="140"/>
    </location>
</feature>
<sequence length="785" mass="87226">MCKPHMKSRNAKLWAAETGNYSFEDRLLSLPTAAAQGLKCDFSPRFVFRDDSAVIKERVEKIKQSVDGSASETTLRDDEVATRHEANPVGTPQRHVNIEFAPVNDVTRDGPEAAGNQGPSPRPNAPPAASPAMEESNEASYVDIENERAPVTSNHEVGDNSSDLRNASSLGAQKNNPASRRVRENSLLGQVEIGDPVALISLLDQNNSGSPLSPSAIASASISHSIEHASDHPSSNTPNPYGPFPIAWTPPLLNFTQILSDWRAAEIGYSLSPRISTQSPTETVELCDPSRQPIILRRWRTHLLPRMAPVLSRIDSFIEKYEVVKYAVLALGAAHMNQSETFGNKIQLESRQSHPEFYADGLAYYSQALESLGLQAREGENAMETTAQLVVVILCTYFEIGSGTFNGSYYHLQQIERTVISNHETIIKSPLGVELVIAWADLKAQHVTDCLPFRTSEAVSIFASEPQFRADLERNIALTSSDHAFIMLRLCTISRASDLLLLQLTVGCDSSSPLYRSWVSLMKQIGRWKTKSGFAAGNGSLDLYAIMDHERSLLDEWESSLSLSQRPAESFSSKDMMCTNVESSELRVRPLVFSSHHAAMNYLRYCCAQLYASRDNIQYCCNIGTPTMNDWANNRVDPWVMLCLRIAAGLDIHSCLTENMYELGVAWVLIQVSMRSCSIKVLEWIYNYLSKMENSGGSREGRLPINLVKRVLRQVMEEWHKGRVVQLVYTALEAYFEVQELCDIGAGGLTIQAVMLGRVQRNDDLGRTAMTDCEAFPFLDMVNVQ</sequence>
<dbReference type="Proteomes" id="UP000030651">
    <property type="component" value="Unassembled WGS sequence"/>
</dbReference>
<evidence type="ECO:0000256" key="1">
    <source>
        <dbReference type="ARBA" id="ARBA00023242"/>
    </source>
</evidence>
<evidence type="ECO:0000313" key="3">
    <source>
        <dbReference type="EMBL" id="ETS76925.1"/>
    </source>
</evidence>
<dbReference type="eggNOG" id="ENOG502SUMK">
    <property type="taxonomic scope" value="Eukaryota"/>
</dbReference>
<feature type="region of interest" description="Disordered" evidence="2">
    <location>
        <begin position="66"/>
        <end position="182"/>
    </location>
</feature>
<dbReference type="PANTHER" id="PTHR37534:SF46">
    <property type="entry name" value="ZN(II)2CYS6 TRANSCRIPTION FACTOR (EUROFUNG)"/>
    <property type="match status" value="1"/>
</dbReference>
<proteinExistence type="predicted"/>
<dbReference type="PANTHER" id="PTHR37534">
    <property type="entry name" value="TRANSCRIPTIONAL ACTIVATOR PROTEIN UGA3"/>
    <property type="match status" value="1"/>
</dbReference>
<dbReference type="KEGG" id="pfy:PFICI_10799"/>
<dbReference type="AlphaFoldDB" id="W3WST9"/>
<evidence type="ECO:0000313" key="4">
    <source>
        <dbReference type="Proteomes" id="UP000030651"/>
    </source>
</evidence>
<organism evidence="3 4">
    <name type="scientific">Pestalotiopsis fici (strain W106-1 / CGMCC3.15140)</name>
    <dbReference type="NCBI Taxonomy" id="1229662"/>
    <lineage>
        <taxon>Eukaryota</taxon>
        <taxon>Fungi</taxon>
        <taxon>Dikarya</taxon>
        <taxon>Ascomycota</taxon>
        <taxon>Pezizomycotina</taxon>
        <taxon>Sordariomycetes</taxon>
        <taxon>Xylariomycetidae</taxon>
        <taxon>Amphisphaeriales</taxon>
        <taxon>Sporocadaceae</taxon>
        <taxon>Pestalotiopsis</taxon>
    </lineage>
</organism>
<dbReference type="OrthoDB" id="39175at2759"/>
<dbReference type="OMA" id="ISNHETI"/>
<gene>
    <name evidence="3" type="ORF">PFICI_10799</name>
</gene>
<dbReference type="EMBL" id="KI912116">
    <property type="protein sequence ID" value="ETS76925.1"/>
    <property type="molecule type" value="Genomic_DNA"/>
</dbReference>
<protein>
    <recommendedName>
        <fullName evidence="5">Transcription factor domain-containing protein</fullName>
    </recommendedName>
</protein>
<evidence type="ECO:0008006" key="5">
    <source>
        <dbReference type="Google" id="ProtNLM"/>
    </source>
</evidence>
<dbReference type="InParanoid" id="W3WST9"/>
<keyword evidence="4" id="KW-1185">Reference proteome</keyword>
<name>W3WST9_PESFW</name>
<keyword evidence="1" id="KW-0539">Nucleus</keyword>
<feature type="compositionally biased region" description="Pro residues" evidence="2">
    <location>
        <begin position="120"/>
        <end position="129"/>
    </location>
</feature>